<feature type="binding site" evidence="2">
    <location>
        <position position="30"/>
    </location>
    <ligand>
        <name>substrate</name>
    </ligand>
</feature>
<evidence type="ECO:0000313" key="4">
    <source>
        <dbReference type="Proteomes" id="UP000176650"/>
    </source>
</evidence>
<dbReference type="Pfam" id="PF01255">
    <property type="entry name" value="Prenyltransf"/>
    <property type="match status" value="1"/>
</dbReference>
<evidence type="ECO:0000313" key="3">
    <source>
        <dbReference type="EMBL" id="OGD34191.1"/>
    </source>
</evidence>
<dbReference type="EMBL" id="MEYS01000002">
    <property type="protein sequence ID" value="OGD34191.1"/>
    <property type="molecule type" value="Genomic_DNA"/>
</dbReference>
<protein>
    <recommendedName>
        <fullName evidence="2">Isoprenyl transferase</fullName>
        <ecNumber evidence="2">2.5.1.-</ecNumber>
    </recommendedName>
</protein>
<dbReference type="STRING" id="1797298.A2988_01800"/>
<organism evidence="3 4">
    <name type="scientific">Candidatus Azambacteria bacterium RIFCSPLOWO2_01_FULL_46_25</name>
    <dbReference type="NCBI Taxonomy" id="1797298"/>
    <lineage>
        <taxon>Bacteria</taxon>
        <taxon>Candidatus Azamiibacteriota</taxon>
    </lineage>
</organism>
<feature type="active site" description="Proton acceptor" evidence="2">
    <location>
        <position position="61"/>
    </location>
</feature>
<dbReference type="PANTHER" id="PTHR10291">
    <property type="entry name" value="DEHYDRODOLICHYL DIPHOSPHATE SYNTHASE FAMILY MEMBER"/>
    <property type="match status" value="1"/>
</dbReference>
<dbReference type="HAMAP" id="MF_01139">
    <property type="entry name" value="ISPT"/>
    <property type="match status" value="1"/>
</dbReference>
<dbReference type="EC" id="2.5.1.-" evidence="2"/>
<feature type="binding site" evidence="2">
    <location>
        <position position="183"/>
    </location>
    <ligand>
        <name>substrate</name>
    </ligand>
</feature>
<feature type="binding site" evidence="2">
    <location>
        <begin position="14"/>
        <end position="17"/>
    </location>
    <ligand>
        <name>substrate</name>
    </ligand>
</feature>
<dbReference type="GO" id="GO:0016094">
    <property type="term" value="P:polyprenol biosynthetic process"/>
    <property type="evidence" value="ECO:0007669"/>
    <property type="project" value="TreeGrafter"/>
</dbReference>
<feature type="active site" evidence="2">
    <location>
        <position position="13"/>
    </location>
</feature>
<comment type="caution">
    <text evidence="2">Lacks conserved residue(s) required for the propagation of feature annotation.</text>
</comment>
<dbReference type="InterPro" id="IPR001441">
    <property type="entry name" value="UPP_synth-like"/>
</dbReference>
<dbReference type="GO" id="GO:0000287">
    <property type="term" value="F:magnesium ion binding"/>
    <property type="evidence" value="ECO:0007669"/>
    <property type="project" value="UniProtKB-UniRule"/>
</dbReference>
<name>A0A1F5BUA4_9BACT</name>
<comment type="caution">
    <text evidence="3">The sequence shown here is derived from an EMBL/GenBank/DDBJ whole genome shotgun (WGS) entry which is preliminary data.</text>
</comment>
<comment type="subunit">
    <text evidence="2">Homodimer.</text>
</comment>
<feature type="binding site" evidence="2">
    <location>
        <position position="65"/>
    </location>
    <ligand>
        <name>substrate</name>
    </ligand>
</feature>
<evidence type="ECO:0000256" key="1">
    <source>
        <dbReference type="ARBA" id="ARBA00022679"/>
    </source>
</evidence>
<comment type="similarity">
    <text evidence="2">Belongs to the UPP synthase family.</text>
</comment>
<feature type="binding site" evidence="2">
    <location>
        <position position="18"/>
    </location>
    <ligand>
        <name>substrate</name>
    </ligand>
</feature>
<keyword evidence="2" id="KW-0479">Metal-binding</keyword>
<reference evidence="3 4" key="1">
    <citation type="journal article" date="2016" name="Nat. Commun.">
        <title>Thousands of microbial genomes shed light on interconnected biogeochemical processes in an aquifer system.</title>
        <authorList>
            <person name="Anantharaman K."/>
            <person name="Brown C.T."/>
            <person name="Hug L.A."/>
            <person name="Sharon I."/>
            <person name="Castelle C.J."/>
            <person name="Probst A.J."/>
            <person name="Thomas B.C."/>
            <person name="Singh A."/>
            <person name="Wilkins M.J."/>
            <person name="Karaoz U."/>
            <person name="Brodie E.L."/>
            <person name="Williams K.H."/>
            <person name="Hubbard S.S."/>
            <person name="Banfield J.F."/>
        </authorList>
    </citation>
    <scope>NUCLEOTIDE SEQUENCE [LARGE SCALE GENOMIC DNA]</scope>
</reference>
<dbReference type="NCBIfam" id="TIGR00055">
    <property type="entry name" value="uppS"/>
    <property type="match status" value="1"/>
</dbReference>
<gene>
    <name evidence="3" type="ORF">A2988_01800</name>
</gene>
<dbReference type="Proteomes" id="UP000176650">
    <property type="component" value="Unassembled WGS sequence"/>
</dbReference>
<evidence type="ECO:0000256" key="2">
    <source>
        <dbReference type="HAMAP-Rule" id="MF_01139"/>
    </source>
</evidence>
<keyword evidence="2" id="KW-0460">Magnesium</keyword>
<dbReference type="GO" id="GO:0045547">
    <property type="term" value="F:ditrans,polycis-polyprenyl diphosphate synthase [(2E,6E)-farnesyl diphosphate specific] activity"/>
    <property type="evidence" value="ECO:0007669"/>
    <property type="project" value="TreeGrafter"/>
</dbReference>
<dbReference type="SUPFAM" id="SSF64005">
    <property type="entry name" value="Undecaprenyl diphosphate synthase"/>
    <property type="match status" value="1"/>
</dbReference>
<dbReference type="InterPro" id="IPR036424">
    <property type="entry name" value="UPP_synth-like_sf"/>
</dbReference>
<dbReference type="Gene3D" id="3.40.1180.10">
    <property type="entry name" value="Decaprenyl diphosphate synthase-like"/>
    <property type="match status" value="1"/>
</dbReference>
<comment type="function">
    <text evidence="2">Catalyzes the condensation of isopentenyl diphosphate (IPP) with allylic pyrophosphates generating different type of terpenoids.</text>
</comment>
<keyword evidence="1 2" id="KW-0808">Transferase</keyword>
<accession>A0A1F5BUA4</accession>
<dbReference type="AlphaFoldDB" id="A0A1F5BUA4"/>
<comment type="cofactor">
    <cofactor evidence="2">
        <name>Mg(2+)</name>
        <dbReference type="ChEBI" id="CHEBI:18420"/>
    </cofactor>
    <text evidence="2">Binds 2 magnesium ions per subunit.</text>
</comment>
<proteinExistence type="inferred from homology"/>
<dbReference type="CDD" id="cd00475">
    <property type="entry name" value="Cis_IPPS"/>
    <property type="match status" value="1"/>
</dbReference>
<sequence length="235" mass="27010">MDNQPKHIVIIPDGNRRWAKQKGLPSFFGHRAGAKAAEKVLKTLLDLEIPYVTFWGASLSNITKRPPEEVQALFAVYQKHFTKLAKDKKLDKYRIKVDILGRWRELFPADVKKPMEEALEKTKGYDGRQLTFLMAYSGTDEMVEACKNIAKAKTKNPELIIDGELLKRNLLTKDLPPVDLVIRTGGEPHWSDGLMMWDVANAQLYFTKTLWPDFSPEECKKALEYFARAERRMGK</sequence>
<dbReference type="PANTHER" id="PTHR10291:SF0">
    <property type="entry name" value="DEHYDRODOLICHYL DIPHOSPHATE SYNTHASE 2"/>
    <property type="match status" value="1"/>
</dbReference>
<feature type="binding site" evidence="2">
    <location>
        <position position="13"/>
    </location>
    <ligand>
        <name>Mg(2+)</name>
        <dbReference type="ChEBI" id="CHEBI:18420"/>
    </ligand>
</feature>